<keyword evidence="2" id="KW-1185">Reference proteome</keyword>
<reference evidence="1" key="1">
    <citation type="submission" date="2015-04" db="UniProtKB">
        <authorList>
            <consortium name="EnsemblPlants"/>
        </authorList>
    </citation>
    <scope>IDENTIFICATION</scope>
</reference>
<dbReference type="Gramene" id="OMERI11G12760.1">
    <property type="protein sequence ID" value="OMERI11G12760.1"/>
    <property type="gene ID" value="OMERI11G12760"/>
</dbReference>
<evidence type="ECO:0000313" key="1">
    <source>
        <dbReference type="EnsemblPlants" id="OMERI11G12760.1"/>
    </source>
</evidence>
<dbReference type="STRING" id="40149.A0A0E0F6A9"/>
<organism evidence="1">
    <name type="scientific">Oryza meridionalis</name>
    <dbReference type="NCBI Taxonomy" id="40149"/>
    <lineage>
        <taxon>Eukaryota</taxon>
        <taxon>Viridiplantae</taxon>
        <taxon>Streptophyta</taxon>
        <taxon>Embryophyta</taxon>
        <taxon>Tracheophyta</taxon>
        <taxon>Spermatophyta</taxon>
        <taxon>Magnoliopsida</taxon>
        <taxon>Liliopsida</taxon>
        <taxon>Poales</taxon>
        <taxon>Poaceae</taxon>
        <taxon>BOP clade</taxon>
        <taxon>Oryzoideae</taxon>
        <taxon>Oryzeae</taxon>
        <taxon>Oryzinae</taxon>
        <taxon>Oryza</taxon>
    </lineage>
</organism>
<dbReference type="EnsemblPlants" id="OMERI11G12760.1">
    <property type="protein sequence ID" value="OMERI11G12760.1"/>
    <property type="gene ID" value="OMERI11G12760"/>
</dbReference>
<dbReference type="Proteomes" id="UP000008021">
    <property type="component" value="Chromosome 11"/>
</dbReference>
<sequence>MPCAVELHEAGIDFKVSEVAGLGGAVSFRGGVLSFPKIFLFDNTDSMLLNQMAFERLRAPRYRK</sequence>
<dbReference type="AlphaFoldDB" id="A0A0E0F6A9"/>
<accession>A0A0E0F6A9</accession>
<name>A0A0E0F6A9_9ORYZ</name>
<protein>
    <submittedName>
        <fullName evidence="1">Uncharacterized protein</fullName>
    </submittedName>
</protein>
<proteinExistence type="predicted"/>
<dbReference type="InterPro" id="IPR004158">
    <property type="entry name" value="DUF247_pln"/>
</dbReference>
<reference evidence="1" key="2">
    <citation type="submission" date="2018-05" db="EMBL/GenBank/DDBJ databases">
        <title>OmerRS3 (Oryza meridionalis Reference Sequence Version 3).</title>
        <authorList>
            <person name="Zhang J."/>
            <person name="Kudrna D."/>
            <person name="Lee S."/>
            <person name="Talag J."/>
            <person name="Welchert J."/>
            <person name="Wing R.A."/>
        </authorList>
    </citation>
    <scope>NUCLEOTIDE SEQUENCE [LARGE SCALE GENOMIC DNA]</scope>
    <source>
        <strain evidence="1">cv. OR44</strain>
    </source>
</reference>
<evidence type="ECO:0000313" key="2">
    <source>
        <dbReference type="Proteomes" id="UP000008021"/>
    </source>
</evidence>
<dbReference type="HOGENOM" id="CLU_2871461_0_0_1"/>
<dbReference type="Pfam" id="PF03140">
    <property type="entry name" value="DUF247"/>
    <property type="match status" value="1"/>
</dbReference>